<protein>
    <submittedName>
        <fullName evidence="6">TetR/AcrR family transcriptional regulator</fullName>
    </submittedName>
</protein>
<dbReference type="PANTHER" id="PTHR30055:SF151">
    <property type="entry name" value="TRANSCRIPTIONAL REGULATORY PROTEIN"/>
    <property type="match status" value="1"/>
</dbReference>
<sequence>MRGASGRDPERSVELLWAGAGRGNRAGLSLERIVQAGVAVADAEGLGDLTMQKVADRLGFTAMSLYRHVPGREHLIDLMYDHAIGADPAPEPEGGWRPRLEACARRSWQRHQAHPWLAEVRGNRRVPGPNTMAVFERMLSVLADTGLRPNEVVAAAELVGRFVDTQALTLVEAAEEERGSEVSNREWWEARDSLYAKFDRYPTVTALWEAGGFDDPEDPFEFGLRRVLDGLELLIRERDEISDEITACQMCGAPVRQTAAGRRRAYCSRACQQRAYRRRRSS</sequence>
<evidence type="ECO:0000256" key="1">
    <source>
        <dbReference type="ARBA" id="ARBA00023015"/>
    </source>
</evidence>
<evidence type="ECO:0000313" key="6">
    <source>
        <dbReference type="EMBL" id="GAA1659716.1"/>
    </source>
</evidence>
<dbReference type="Proteomes" id="UP001499851">
    <property type="component" value="Unassembled WGS sequence"/>
</dbReference>
<comment type="caution">
    <text evidence="6">The sequence shown here is derived from an EMBL/GenBank/DDBJ whole genome shotgun (WGS) entry which is preliminary data.</text>
</comment>
<dbReference type="InterPro" id="IPR001647">
    <property type="entry name" value="HTH_TetR"/>
</dbReference>
<dbReference type="Pfam" id="PF02909">
    <property type="entry name" value="TetR_C_1"/>
    <property type="match status" value="1"/>
</dbReference>
<dbReference type="SUPFAM" id="SSF48498">
    <property type="entry name" value="Tetracyclin repressor-like, C-terminal domain"/>
    <property type="match status" value="1"/>
</dbReference>
<accession>A0ABP4RSL2</accession>
<organism evidence="6 7">
    <name type="scientific">Glycomyces endophyticus</name>
    <dbReference type="NCBI Taxonomy" id="480996"/>
    <lineage>
        <taxon>Bacteria</taxon>
        <taxon>Bacillati</taxon>
        <taxon>Actinomycetota</taxon>
        <taxon>Actinomycetes</taxon>
        <taxon>Glycomycetales</taxon>
        <taxon>Glycomycetaceae</taxon>
        <taxon>Glycomyces</taxon>
    </lineage>
</organism>
<dbReference type="InterPro" id="IPR036271">
    <property type="entry name" value="Tet_transcr_reg_TetR-rel_C_sf"/>
</dbReference>
<dbReference type="InterPro" id="IPR004111">
    <property type="entry name" value="Repressor_TetR_C"/>
</dbReference>
<keyword evidence="1" id="KW-0805">Transcription regulation</keyword>
<dbReference type="RefSeq" id="WP_344480334.1">
    <property type="nucleotide sequence ID" value="NZ_BAAAQF010000001.1"/>
</dbReference>
<proteinExistence type="predicted"/>
<dbReference type="PROSITE" id="PS50977">
    <property type="entry name" value="HTH_TETR_2"/>
    <property type="match status" value="1"/>
</dbReference>
<keyword evidence="3" id="KW-0804">Transcription</keyword>
<keyword evidence="7" id="KW-1185">Reference proteome</keyword>
<evidence type="ECO:0000313" key="7">
    <source>
        <dbReference type="Proteomes" id="UP001499851"/>
    </source>
</evidence>
<dbReference type="Gene3D" id="1.10.10.60">
    <property type="entry name" value="Homeodomain-like"/>
    <property type="match status" value="1"/>
</dbReference>
<evidence type="ECO:0000256" key="2">
    <source>
        <dbReference type="ARBA" id="ARBA00023125"/>
    </source>
</evidence>
<dbReference type="Pfam" id="PF00440">
    <property type="entry name" value="TetR_N"/>
    <property type="match status" value="1"/>
</dbReference>
<evidence type="ECO:0000259" key="5">
    <source>
        <dbReference type="PROSITE" id="PS50977"/>
    </source>
</evidence>
<evidence type="ECO:0000256" key="3">
    <source>
        <dbReference type="ARBA" id="ARBA00023163"/>
    </source>
</evidence>
<dbReference type="Gene3D" id="1.10.357.10">
    <property type="entry name" value="Tetracycline Repressor, domain 2"/>
    <property type="match status" value="1"/>
</dbReference>
<dbReference type="SUPFAM" id="SSF46689">
    <property type="entry name" value="Homeodomain-like"/>
    <property type="match status" value="1"/>
</dbReference>
<feature type="domain" description="HTH tetR-type" evidence="5">
    <location>
        <begin position="27"/>
        <end position="87"/>
    </location>
</feature>
<dbReference type="InterPro" id="IPR050109">
    <property type="entry name" value="HTH-type_TetR-like_transc_reg"/>
</dbReference>
<feature type="DNA-binding region" description="H-T-H motif" evidence="4">
    <location>
        <begin position="50"/>
        <end position="69"/>
    </location>
</feature>
<keyword evidence="2 4" id="KW-0238">DNA-binding</keyword>
<name>A0ABP4RSL2_9ACTN</name>
<dbReference type="InterPro" id="IPR009057">
    <property type="entry name" value="Homeodomain-like_sf"/>
</dbReference>
<dbReference type="PANTHER" id="PTHR30055">
    <property type="entry name" value="HTH-TYPE TRANSCRIPTIONAL REGULATOR RUTR"/>
    <property type="match status" value="1"/>
</dbReference>
<dbReference type="EMBL" id="BAAAQF010000001">
    <property type="protein sequence ID" value="GAA1659716.1"/>
    <property type="molecule type" value="Genomic_DNA"/>
</dbReference>
<evidence type="ECO:0000256" key="4">
    <source>
        <dbReference type="PROSITE-ProRule" id="PRU00335"/>
    </source>
</evidence>
<reference evidence="7" key="1">
    <citation type="journal article" date="2019" name="Int. J. Syst. Evol. Microbiol.">
        <title>The Global Catalogue of Microorganisms (GCM) 10K type strain sequencing project: providing services to taxonomists for standard genome sequencing and annotation.</title>
        <authorList>
            <consortium name="The Broad Institute Genomics Platform"/>
            <consortium name="The Broad Institute Genome Sequencing Center for Infectious Disease"/>
            <person name="Wu L."/>
            <person name="Ma J."/>
        </authorList>
    </citation>
    <scope>NUCLEOTIDE SEQUENCE [LARGE SCALE GENOMIC DNA]</scope>
    <source>
        <strain evidence="7">JCM 16001</strain>
    </source>
</reference>
<gene>
    <name evidence="6" type="ORF">GCM10009830_00850</name>
</gene>